<dbReference type="GO" id="GO:0000978">
    <property type="term" value="F:RNA polymerase II cis-regulatory region sequence-specific DNA binding"/>
    <property type="evidence" value="ECO:0007669"/>
    <property type="project" value="TreeGrafter"/>
</dbReference>
<reference evidence="11" key="2">
    <citation type="journal article" date="2020" name="Nat. Commun.">
        <title>Large-scale genome sequencing of mycorrhizal fungi provides insights into the early evolution of symbiotic traits.</title>
        <authorList>
            <person name="Miyauchi S."/>
            <person name="Kiss E."/>
            <person name="Kuo A."/>
            <person name="Drula E."/>
            <person name="Kohler A."/>
            <person name="Sanchez-Garcia M."/>
            <person name="Morin E."/>
            <person name="Andreopoulos B."/>
            <person name="Barry K.W."/>
            <person name="Bonito G."/>
            <person name="Buee M."/>
            <person name="Carver A."/>
            <person name="Chen C."/>
            <person name="Cichocki N."/>
            <person name="Clum A."/>
            <person name="Culley D."/>
            <person name="Crous P.W."/>
            <person name="Fauchery L."/>
            <person name="Girlanda M."/>
            <person name="Hayes R.D."/>
            <person name="Keri Z."/>
            <person name="LaButti K."/>
            <person name="Lipzen A."/>
            <person name="Lombard V."/>
            <person name="Magnuson J."/>
            <person name="Maillard F."/>
            <person name="Murat C."/>
            <person name="Nolan M."/>
            <person name="Ohm R.A."/>
            <person name="Pangilinan J."/>
            <person name="Pereira M.F."/>
            <person name="Perotto S."/>
            <person name="Peter M."/>
            <person name="Pfister S."/>
            <person name="Riley R."/>
            <person name="Sitrit Y."/>
            <person name="Stielow J.B."/>
            <person name="Szollosi G."/>
            <person name="Zifcakova L."/>
            <person name="Stursova M."/>
            <person name="Spatafora J.W."/>
            <person name="Tedersoo L."/>
            <person name="Vaario L.M."/>
            <person name="Yamada A."/>
            <person name="Yan M."/>
            <person name="Wang P."/>
            <person name="Xu J."/>
            <person name="Bruns T."/>
            <person name="Baldrian P."/>
            <person name="Vilgalys R."/>
            <person name="Dunand C."/>
            <person name="Henrissat B."/>
            <person name="Grigoriev I.V."/>
            <person name="Hibbett D."/>
            <person name="Nagy L.G."/>
            <person name="Martin F.M."/>
        </authorList>
    </citation>
    <scope>NUCLEOTIDE SEQUENCE</scope>
    <source>
        <strain evidence="11">Prilba</strain>
    </source>
</reference>
<comment type="caution">
    <text evidence="11">The sequence shown here is derived from an EMBL/GenBank/DDBJ whole genome shotgun (WGS) entry which is preliminary data.</text>
</comment>
<evidence type="ECO:0000256" key="7">
    <source>
        <dbReference type="ARBA" id="ARBA00023242"/>
    </source>
</evidence>
<dbReference type="InterPro" id="IPR036236">
    <property type="entry name" value="Znf_C2H2_sf"/>
</dbReference>
<dbReference type="OrthoDB" id="654211at2759"/>
<evidence type="ECO:0000256" key="1">
    <source>
        <dbReference type="ARBA" id="ARBA00004123"/>
    </source>
</evidence>
<keyword evidence="7" id="KW-0539">Nucleus</keyword>
<evidence type="ECO:0000256" key="8">
    <source>
        <dbReference type="PROSITE-ProRule" id="PRU00042"/>
    </source>
</evidence>
<evidence type="ECO:0000313" key="12">
    <source>
        <dbReference type="Proteomes" id="UP000759537"/>
    </source>
</evidence>
<keyword evidence="3" id="KW-0479">Metal-binding</keyword>
<evidence type="ECO:0000256" key="6">
    <source>
        <dbReference type="ARBA" id="ARBA00022833"/>
    </source>
</evidence>
<dbReference type="GO" id="GO:0031519">
    <property type="term" value="C:PcG protein complex"/>
    <property type="evidence" value="ECO:0007669"/>
    <property type="project" value="TreeGrafter"/>
</dbReference>
<dbReference type="Gene3D" id="3.30.160.60">
    <property type="entry name" value="Classic Zinc Finger"/>
    <property type="match status" value="2"/>
</dbReference>
<keyword evidence="4" id="KW-0677">Repeat</keyword>
<feature type="compositionally biased region" description="Polar residues" evidence="9">
    <location>
        <begin position="329"/>
        <end position="344"/>
    </location>
</feature>
<dbReference type="GO" id="GO:0060258">
    <property type="term" value="P:negative regulation of filamentous growth"/>
    <property type="evidence" value="ECO:0007669"/>
    <property type="project" value="UniProtKB-ARBA"/>
</dbReference>
<keyword evidence="5 8" id="KW-0863">Zinc-finger</keyword>
<evidence type="ECO:0000256" key="5">
    <source>
        <dbReference type="ARBA" id="ARBA00022771"/>
    </source>
</evidence>
<evidence type="ECO:0000256" key="2">
    <source>
        <dbReference type="ARBA" id="ARBA00022491"/>
    </source>
</evidence>
<dbReference type="GO" id="GO:0000981">
    <property type="term" value="F:DNA-binding transcription factor activity, RNA polymerase II-specific"/>
    <property type="evidence" value="ECO:0007669"/>
    <property type="project" value="TreeGrafter"/>
</dbReference>
<dbReference type="SMART" id="SM00355">
    <property type="entry name" value="ZnF_C2H2"/>
    <property type="match status" value="2"/>
</dbReference>
<evidence type="ECO:0000256" key="3">
    <source>
        <dbReference type="ARBA" id="ARBA00022723"/>
    </source>
</evidence>
<dbReference type="PROSITE" id="PS50157">
    <property type="entry name" value="ZINC_FINGER_C2H2_2"/>
    <property type="match status" value="1"/>
</dbReference>
<dbReference type="FunFam" id="3.30.160.60:FF:001382">
    <property type="entry name" value="Transcriptional repressor"/>
    <property type="match status" value="1"/>
</dbReference>
<feature type="region of interest" description="Disordered" evidence="9">
    <location>
        <begin position="321"/>
        <end position="367"/>
    </location>
</feature>
<dbReference type="EMBL" id="WHVB01000003">
    <property type="protein sequence ID" value="KAF8484800.1"/>
    <property type="molecule type" value="Genomic_DNA"/>
</dbReference>
<dbReference type="GO" id="GO:0005667">
    <property type="term" value="C:transcription regulator complex"/>
    <property type="evidence" value="ECO:0007669"/>
    <property type="project" value="TreeGrafter"/>
</dbReference>
<keyword evidence="6" id="KW-0862">Zinc</keyword>
<reference evidence="11" key="1">
    <citation type="submission" date="2019-10" db="EMBL/GenBank/DDBJ databases">
        <authorList>
            <consortium name="DOE Joint Genome Institute"/>
            <person name="Kuo A."/>
            <person name="Miyauchi S."/>
            <person name="Kiss E."/>
            <person name="Drula E."/>
            <person name="Kohler A."/>
            <person name="Sanchez-Garcia M."/>
            <person name="Andreopoulos B."/>
            <person name="Barry K.W."/>
            <person name="Bonito G."/>
            <person name="Buee M."/>
            <person name="Carver A."/>
            <person name="Chen C."/>
            <person name="Cichocki N."/>
            <person name="Clum A."/>
            <person name="Culley D."/>
            <person name="Crous P.W."/>
            <person name="Fauchery L."/>
            <person name="Girlanda M."/>
            <person name="Hayes R."/>
            <person name="Keri Z."/>
            <person name="LaButti K."/>
            <person name="Lipzen A."/>
            <person name="Lombard V."/>
            <person name="Magnuson J."/>
            <person name="Maillard F."/>
            <person name="Morin E."/>
            <person name="Murat C."/>
            <person name="Nolan M."/>
            <person name="Ohm R."/>
            <person name="Pangilinan J."/>
            <person name="Pereira M."/>
            <person name="Perotto S."/>
            <person name="Peter M."/>
            <person name="Riley R."/>
            <person name="Sitrit Y."/>
            <person name="Stielow B."/>
            <person name="Szollosi G."/>
            <person name="Zifcakova L."/>
            <person name="Stursova M."/>
            <person name="Spatafora J.W."/>
            <person name="Tedersoo L."/>
            <person name="Vaario L.-M."/>
            <person name="Yamada A."/>
            <person name="Yan M."/>
            <person name="Wang P."/>
            <person name="Xu J."/>
            <person name="Bruns T."/>
            <person name="Baldrian P."/>
            <person name="Vilgalys R."/>
            <person name="Henrissat B."/>
            <person name="Grigoriev I.V."/>
            <person name="Hibbett D."/>
            <person name="Nagy L.G."/>
            <person name="Martin F.M."/>
        </authorList>
    </citation>
    <scope>NUCLEOTIDE SEQUENCE</scope>
    <source>
        <strain evidence="11">Prilba</strain>
    </source>
</reference>
<evidence type="ECO:0000256" key="4">
    <source>
        <dbReference type="ARBA" id="ARBA00022737"/>
    </source>
</evidence>
<keyword evidence="12" id="KW-1185">Reference proteome</keyword>
<comment type="subcellular location">
    <subcellularLocation>
        <location evidence="1">Nucleus</location>
    </subcellularLocation>
</comment>
<dbReference type="InterPro" id="IPR013087">
    <property type="entry name" value="Znf_C2H2_type"/>
</dbReference>
<dbReference type="PROSITE" id="PS00028">
    <property type="entry name" value="ZINC_FINGER_C2H2_1"/>
    <property type="match status" value="2"/>
</dbReference>
<dbReference type="Pfam" id="PF00096">
    <property type="entry name" value="zf-C2H2"/>
    <property type="match status" value="2"/>
</dbReference>
<dbReference type="GO" id="GO:0000785">
    <property type="term" value="C:chromatin"/>
    <property type="evidence" value="ECO:0007669"/>
    <property type="project" value="TreeGrafter"/>
</dbReference>
<gene>
    <name evidence="11" type="ORF">DFH94DRAFT_716147</name>
</gene>
<dbReference type="Proteomes" id="UP000759537">
    <property type="component" value="Unassembled WGS sequence"/>
</dbReference>
<dbReference type="AlphaFoldDB" id="A0A9P5TCA1"/>
<dbReference type="SUPFAM" id="SSF57667">
    <property type="entry name" value="beta-beta-alpha zinc fingers"/>
    <property type="match status" value="1"/>
</dbReference>
<protein>
    <recommendedName>
        <fullName evidence="10">C2H2-type domain-containing protein</fullName>
    </recommendedName>
</protein>
<proteinExistence type="predicted"/>
<name>A0A9P5TCA1_9AGAM</name>
<organism evidence="11 12">
    <name type="scientific">Russula ochroleuca</name>
    <dbReference type="NCBI Taxonomy" id="152965"/>
    <lineage>
        <taxon>Eukaryota</taxon>
        <taxon>Fungi</taxon>
        <taxon>Dikarya</taxon>
        <taxon>Basidiomycota</taxon>
        <taxon>Agaricomycotina</taxon>
        <taxon>Agaricomycetes</taxon>
        <taxon>Russulales</taxon>
        <taxon>Russulaceae</taxon>
        <taxon>Russula</taxon>
    </lineage>
</organism>
<dbReference type="PANTHER" id="PTHR14003:SF19">
    <property type="entry name" value="YY2 TRANSCRIPTION FACTOR"/>
    <property type="match status" value="1"/>
</dbReference>
<feature type="compositionally biased region" description="Low complexity" evidence="9">
    <location>
        <begin position="346"/>
        <end position="362"/>
    </location>
</feature>
<feature type="region of interest" description="Disordered" evidence="9">
    <location>
        <begin position="1"/>
        <end position="29"/>
    </location>
</feature>
<accession>A0A9P5TCA1</accession>
<keyword evidence="2" id="KW-0678">Repressor</keyword>
<feature type="domain" description="C2H2-type" evidence="10">
    <location>
        <begin position="63"/>
        <end position="90"/>
    </location>
</feature>
<dbReference type="GO" id="GO:0008270">
    <property type="term" value="F:zinc ion binding"/>
    <property type="evidence" value="ECO:0007669"/>
    <property type="project" value="UniProtKB-KW"/>
</dbReference>
<evidence type="ECO:0000259" key="10">
    <source>
        <dbReference type="PROSITE" id="PS50157"/>
    </source>
</evidence>
<evidence type="ECO:0000256" key="9">
    <source>
        <dbReference type="SAM" id="MobiDB-lite"/>
    </source>
</evidence>
<dbReference type="PANTHER" id="PTHR14003">
    <property type="entry name" value="TRANSCRIPTIONAL REPRESSOR PROTEIN YY"/>
    <property type="match status" value="1"/>
</dbReference>
<dbReference type="GO" id="GO:0000122">
    <property type="term" value="P:negative regulation of transcription by RNA polymerase II"/>
    <property type="evidence" value="ECO:0007669"/>
    <property type="project" value="UniProtKB-ARBA"/>
</dbReference>
<feature type="compositionally biased region" description="Low complexity" evidence="9">
    <location>
        <begin position="9"/>
        <end position="29"/>
    </location>
</feature>
<sequence length="448" mass="48263">MTAPHHSHLPSIPVQSSSSLPSTTSSHLLTSHPKRQFAQDTPDIDYIPSPGQVAPSMANKKKHVCYLCSKAFTTSGHLSRHARIHTGERNHKCPFPGCDTRCSRQDNLQQHYRIHLTPGSRRNSASARSQILAGINKHMKVLPPAPEVPLDSPPTTPPALELAVVPRVYSASEPSPPLSASYYPSAQEYVKQDYQDAVTAAYYFDPRGSRRAFDPGPLSATEELLSPPCPSVVMRDLRRDSCDNASGNEHGPFPPKDHIYVPSSGALVMTGSHAINGLSNTATYTMYGTFAPSTHPPPNHAPPTQSSSASMCVNVSLVQPQPRVDPSDMQGQPLCTSISSNQPHMSPVTSSDSPSPVSSVSRASEHSPRLLYQKPNFSTAIANGMTDQLRGPPRPTQFQPSATEHYHPLGSIPSEGIYSRGSTSVPWQNLLSDARGPSAMHGGVGFVL</sequence>
<evidence type="ECO:0000313" key="11">
    <source>
        <dbReference type="EMBL" id="KAF8484800.1"/>
    </source>
</evidence>